<dbReference type="WBParaSite" id="PDA_v2.g5000.t1">
    <property type="protein sequence ID" value="PDA_v2.g5000.t1"/>
    <property type="gene ID" value="PDA_v2.g5000"/>
</dbReference>
<organism evidence="2 3">
    <name type="scientific">Panagrolaimus davidi</name>
    <dbReference type="NCBI Taxonomy" id="227884"/>
    <lineage>
        <taxon>Eukaryota</taxon>
        <taxon>Metazoa</taxon>
        <taxon>Ecdysozoa</taxon>
        <taxon>Nematoda</taxon>
        <taxon>Chromadorea</taxon>
        <taxon>Rhabditida</taxon>
        <taxon>Tylenchina</taxon>
        <taxon>Panagrolaimomorpha</taxon>
        <taxon>Panagrolaimoidea</taxon>
        <taxon>Panagrolaimidae</taxon>
        <taxon>Panagrolaimus</taxon>
    </lineage>
</organism>
<accession>A0A914QTJ0</accession>
<evidence type="ECO:0000313" key="3">
    <source>
        <dbReference type="WBParaSite" id="PDA_v2.g5000.t1"/>
    </source>
</evidence>
<dbReference type="Proteomes" id="UP000887578">
    <property type="component" value="Unplaced"/>
</dbReference>
<reference evidence="3" key="1">
    <citation type="submission" date="2022-11" db="UniProtKB">
        <authorList>
            <consortium name="WormBaseParasite"/>
        </authorList>
    </citation>
    <scope>IDENTIFICATION</scope>
</reference>
<dbReference type="AlphaFoldDB" id="A0A914QTJ0"/>
<feature type="region of interest" description="Disordered" evidence="1">
    <location>
        <begin position="1"/>
        <end position="71"/>
    </location>
</feature>
<name>A0A914QTJ0_9BILA</name>
<protein>
    <submittedName>
        <fullName evidence="3">Coatomer subunit delta</fullName>
    </submittedName>
</protein>
<evidence type="ECO:0000256" key="1">
    <source>
        <dbReference type="SAM" id="MobiDB-lite"/>
    </source>
</evidence>
<evidence type="ECO:0000313" key="2">
    <source>
        <dbReference type="Proteomes" id="UP000887578"/>
    </source>
</evidence>
<sequence>MAQPPSVLPSSQPAFSGIDAADASDKSTRTGRETSPTPRQTPPADQPDVRIPANHSEREIVDEKPVENRPISSPVMSEYCLKNFTSEQYAFDSSTIPKYVPSQLEIELLKKKTAQEIEQASLEFLSTESDTIFQDSPETGQIFLVSNTELEIKPDEDAFLGLKCLSKEMKIAYKIYTTEGQDLQVFPVTSFVEDTKAVLIWKLKDCSDMTHISIMYKPVPKNVKNVIWSSDEAGTATINVRIVTPDYVPKPLLKVEKDGYKFAPDNTVKIGLQNEMDNRVAIKCMILENGNDFKIDPEVAIIESETTTFINIKSAAKPTTTTTLIVKCYELYSLEIELKDLEFNDAMPEIKVQIY</sequence>
<feature type="compositionally biased region" description="Basic and acidic residues" evidence="1">
    <location>
        <begin position="23"/>
        <end position="32"/>
    </location>
</feature>
<feature type="compositionally biased region" description="Basic and acidic residues" evidence="1">
    <location>
        <begin position="55"/>
        <end position="67"/>
    </location>
</feature>
<proteinExistence type="predicted"/>
<keyword evidence="2" id="KW-1185">Reference proteome</keyword>